<dbReference type="EMBL" id="FJUY01000025">
    <property type="protein sequence ID" value="CZT25242.1"/>
    <property type="molecule type" value="Genomic_DNA"/>
</dbReference>
<organism evidence="1 2">
    <name type="scientific">Ramularia collo-cygni</name>
    <dbReference type="NCBI Taxonomy" id="112498"/>
    <lineage>
        <taxon>Eukaryota</taxon>
        <taxon>Fungi</taxon>
        <taxon>Dikarya</taxon>
        <taxon>Ascomycota</taxon>
        <taxon>Pezizomycotina</taxon>
        <taxon>Dothideomycetes</taxon>
        <taxon>Dothideomycetidae</taxon>
        <taxon>Mycosphaerellales</taxon>
        <taxon>Mycosphaerellaceae</taxon>
        <taxon>Ramularia</taxon>
    </lineage>
</organism>
<dbReference type="GeneID" id="35606006"/>
<evidence type="ECO:0000313" key="2">
    <source>
        <dbReference type="Proteomes" id="UP000225277"/>
    </source>
</evidence>
<accession>A0A2D3VIK9</accession>
<evidence type="ECO:0000313" key="1">
    <source>
        <dbReference type="EMBL" id="CZT25242.1"/>
    </source>
</evidence>
<dbReference type="AlphaFoldDB" id="A0A2D3VIK9"/>
<keyword evidence="2" id="KW-1185">Reference proteome</keyword>
<proteinExistence type="predicted"/>
<sequence length="318" mass="37389">MERSESNSMSPWRYRFSGFCYLCKELVEGALKKHWSRCWKAQRLAVWQKITVGNFDTNDEQGEYILAKDYMRHLIHMLNSLLADGDEGILEAGLVFINKWRYQESRYGNNAYEKIVLSVDTKPDALLHAVAQHILSVFSHHGTSLPVILAIEDIFWAHSRKLDFNEEENIWLLQWLIYSPAERDFLIDHIKQMFLFTFLPRGRPRKSRRVLRKKLCQLSANCRGYEYSTAPWTHELDMSLLRIAREVRSEEERVFAFVAYCYLNNLRWKAPNDILARMRVIGCDAVKVTENDDNDSWKLRRGLQASLKILRPGRRASV</sequence>
<reference evidence="1 2" key="1">
    <citation type="submission" date="2016-03" db="EMBL/GenBank/DDBJ databases">
        <authorList>
            <person name="Ploux O."/>
        </authorList>
    </citation>
    <scope>NUCLEOTIDE SEQUENCE [LARGE SCALE GENOMIC DNA]</scope>
    <source>
        <strain evidence="1 2">URUG2</strain>
    </source>
</reference>
<gene>
    <name evidence="1" type="ORF">RCC_10971</name>
</gene>
<dbReference type="Proteomes" id="UP000225277">
    <property type="component" value="Unassembled WGS sequence"/>
</dbReference>
<name>A0A2D3VIK9_9PEZI</name>
<dbReference type="RefSeq" id="XP_023631965.1">
    <property type="nucleotide sequence ID" value="XM_023776197.1"/>
</dbReference>
<protein>
    <submittedName>
        <fullName evidence="1">Uncharacterized protein</fullName>
    </submittedName>
</protein>